<keyword evidence="3" id="KW-1185">Reference proteome</keyword>
<dbReference type="EMBL" id="MRTP01000008">
    <property type="protein sequence ID" value="OMF51843.1"/>
    <property type="molecule type" value="Genomic_DNA"/>
</dbReference>
<accession>A0A1R1EJ47</accession>
<dbReference type="Proteomes" id="UP000187172">
    <property type="component" value="Unassembled WGS sequence"/>
</dbReference>
<dbReference type="RefSeq" id="WP_076173269.1">
    <property type="nucleotide sequence ID" value="NZ_MRTP01000008.1"/>
</dbReference>
<reference evidence="2 3" key="1">
    <citation type="submission" date="2016-11" db="EMBL/GenBank/DDBJ databases">
        <title>Paenibacillus species isolates.</title>
        <authorList>
            <person name="Beno S.M."/>
        </authorList>
    </citation>
    <scope>NUCLEOTIDE SEQUENCE [LARGE SCALE GENOMIC DNA]</scope>
    <source>
        <strain evidence="2 3">FSL R5-0378</strain>
    </source>
</reference>
<gene>
    <name evidence="2" type="ORF">BK138_23655</name>
</gene>
<organism evidence="2 3">
    <name type="scientific">Paenibacillus rhizosphaerae</name>
    <dbReference type="NCBI Taxonomy" id="297318"/>
    <lineage>
        <taxon>Bacteria</taxon>
        <taxon>Bacillati</taxon>
        <taxon>Bacillota</taxon>
        <taxon>Bacilli</taxon>
        <taxon>Bacillales</taxon>
        <taxon>Paenibacillaceae</taxon>
        <taxon>Paenibacillus</taxon>
    </lineage>
</organism>
<protein>
    <recommendedName>
        <fullName evidence="4">Copper amine oxidase-like N-terminal domain-containing protein</fullName>
    </recommendedName>
</protein>
<proteinExistence type="predicted"/>
<comment type="caution">
    <text evidence="2">The sequence shown here is derived from an EMBL/GenBank/DDBJ whole genome shotgun (WGS) entry which is preliminary data.</text>
</comment>
<dbReference type="AlphaFoldDB" id="A0A1R1EJ47"/>
<feature type="chain" id="PRO_5039451200" description="Copper amine oxidase-like N-terminal domain-containing protein" evidence="1">
    <location>
        <begin position="27"/>
        <end position="175"/>
    </location>
</feature>
<evidence type="ECO:0000313" key="3">
    <source>
        <dbReference type="Proteomes" id="UP000187172"/>
    </source>
</evidence>
<evidence type="ECO:0000256" key="1">
    <source>
        <dbReference type="SAM" id="SignalP"/>
    </source>
</evidence>
<sequence>MKKKMTVFASLMIVFLLGLVVTSTSAVGSDNEYKPVPQTEDTVTAMLSTIGNKNGHLYVTVDPIEWYEGAAADKKFLEREPDAEELGGAPDGYYIVNDDETLETYEIAPDAEVLMQLYDHDGTYEGMNIQWNEPVSLNKFLAIYHNDKLLDIRSFPFHLTVKDGKVVKVVQQYVP</sequence>
<evidence type="ECO:0008006" key="4">
    <source>
        <dbReference type="Google" id="ProtNLM"/>
    </source>
</evidence>
<evidence type="ECO:0000313" key="2">
    <source>
        <dbReference type="EMBL" id="OMF51843.1"/>
    </source>
</evidence>
<keyword evidence="1" id="KW-0732">Signal</keyword>
<name>A0A1R1EJ47_9BACL</name>
<feature type="signal peptide" evidence="1">
    <location>
        <begin position="1"/>
        <end position="26"/>
    </location>
</feature>